<dbReference type="AlphaFoldDB" id="A0A5R8K9J6"/>
<dbReference type="PANTHER" id="PTHR30446">
    <property type="entry name" value="RECOMBINATION PROTEIN RECR"/>
    <property type="match status" value="1"/>
</dbReference>
<evidence type="ECO:0000256" key="6">
    <source>
        <dbReference type="ARBA" id="ARBA00023204"/>
    </source>
</evidence>
<name>A0A5R8K9J6_9BACT</name>
<keyword evidence="1 7" id="KW-0479">Metal-binding</keyword>
<evidence type="ECO:0000313" key="10">
    <source>
        <dbReference type="Proteomes" id="UP000306196"/>
    </source>
</evidence>
<dbReference type="GO" id="GO:0006310">
    <property type="term" value="P:DNA recombination"/>
    <property type="evidence" value="ECO:0007669"/>
    <property type="project" value="UniProtKB-UniRule"/>
</dbReference>
<dbReference type="SMART" id="SM00493">
    <property type="entry name" value="TOPRIM"/>
    <property type="match status" value="1"/>
</dbReference>
<feature type="domain" description="Toprim" evidence="8">
    <location>
        <begin position="84"/>
        <end position="179"/>
    </location>
</feature>
<organism evidence="9 10">
    <name type="scientific">Phragmitibacter flavus</name>
    <dbReference type="NCBI Taxonomy" id="2576071"/>
    <lineage>
        <taxon>Bacteria</taxon>
        <taxon>Pseudomonadati</taxon>
        <taxon>Verrucomicrobiota</taxon>
        <taxon>Verrucomicrobiia</taxon>
        <taxon>Verrucomicrobiales</taxon>
        <taxon>Verrucomicrobiaceae</taxon>
        <taxon>Phragmitibacter</taxon>
    </lineage>
</organism>
<dbReference type="OrthoDB" id="9802672at2"/>
<evidence type="ECO:0000256" key="1">
    <source>
        <dbReference type="ARBA" id="ARBA00022723"/>
    </source>
</evidence>
<keyword evidence="5 7" id="KW-0233">DNA recombination</keyword>
<keyword evidence="4 7" id="KW-0862">Zinc</keyword>
<comment type="caution">
    <text evidence="7">Lacks conserved residue(s) required for the propagation of feature annotation.</text>
</comment>
<reference evidence="9 10" key="1">
    <citation type="submission" date="2019-05" db="EMBL/GenBank/DDBJ databases">
        <title>Verrucobacter flavum gen. nov., sp. nov. a new member of the family Verrucomicrobiaceae.</title>
        <authorList>
            <person name="Szuroczki S."/>
            <person name="Abbaszade G."/>
            <person name="Szabo A."/>
            <person name="Felfoldi T."/>
            <person name="Schumann P."/>
            <person name="Boka K."/>
            <person name="Keki Z."/>
            <person name="Toumi M."/>
            <person name="Toth E."/>
        </authorList>
    </citation>
    <scope>NUCLEOTIDE SEQUENCE [LARGE SCALE GENOMIC DNA]</scope>
    <source>
        <strain evidence="9 10">MG-N-17</strain>
    </source>
</reference>
<evidence type="ECO:0000313" key="9">
    <source>
        <dbReference type="EMBL" id="TLD68974.1"/>
    </source>
</evidence>
<dbReference type="PANTHER" id="PTHR30446:SF0">
    <property type="entry name" value="RECOMBINATION PROTEIN RECR"/>
    <property type="match status" value="1"/>
</dbReference>
<dbReference type="Gene3D" id="1.10.8.420">
    <property type="entry name" value="RecR Domain 1"/>
    <property type="match status" value="1"/>
</dbReference>
<accession>A0A5R8K9J6</accession>
<proteinExistence type="inferred from homology"/>
<keyword evidence="3 7" id="KW-0863">Zinc-finger</keyword>
<dbReference type="RefSeq" id="WP_138088103.1">
    <property type="nucleotide sequence ID" value="NZ_VAUV01000017.1"/>
</dbReference>
<evidence type="ECO:0000256" key="4">
    <source>
        <dbReference type="ARBA" id="ARBA00022833"/>
    </source>
</evidence>
<dbReference type="Pfam" id="PF13662">
    <property type="entry name" value="Toprim_4"/>
    <property type="match status" value="1"/>
</dbReference>
<comment type="similarity">
    <text evidence="7">Belongs to the RecR family.</text>
</comment>
<evidence type="ECO:0000256" key="2">
    <source>
        <dbReference type="ARBA" id="ARBA00022763"/>
    </source>
</evidence>
<keyword evidence="2 7" id="KW-0227">DNA damage</keyword>
<dbReference type="InterPro" id="IPR000093">
    <property type="entry name" value="DNA_Rcmb_RecR"/>
</dbReference>
<evidence type="ECO:0000259" key="8">
    <source>
        <dbReference type="PROSITE" id="PS50880"/>
    </source>
</evidence>
<dbReference type="InterPro" id="IPR006171">
    <property type="entry name" value="TOPRIM_dom"/>
</dbReference>
<evidence type="ECO:0000256" key="3">
    <source>
        <dbReference type="ARBA" id="ARBA00022771"/>
    </source>
</evidence>
<dbReference type="SUPFAM" id="SSF111304">
    <property type="entry name" value="Recombination protein RecR"/>
    <property type="match status" value="1"/>
</dbReference>
<protein>
    <recommendedName>
        <fullName evidence="7">Recombination protein RecR</fullName>
    </recommendedName>
</protein>
<dbReference type="Pfam" id="PF21176">
    <property type="entry name" value="RecR_HhH"/>
    <property type="match status" value="1"/>
</dbReference>
<evidence type="ECO:0000256" key="7">
    <source>
        <dbReference type="HAMAP-Rule" id="MF_00017"/>
    </source>
</evidence>
<dbReference type="Proteomes" id="UP000306196">
    <property type="component" value="Unassembled WGS sequence"/>
</dbReference>
<dbReference type="Pfam" id="PF21175">
    <property type="entry name" value="RecR_C"/>
    <property type="match status" value="1"/>
</dbReference>
<comment type="caution">
    <text evidence="9">The sequence shown here is derived from an EMBL/GenBank/DDBJ whole genome shotgun (WGS) entry which is preliminary data.</text>
</comment>
<dbReference type="InterPro" id="IPR023627">
    <property type="entry name" value="Rcmb_RecR"/>
</dbReference>
<keyword evidence="10" id="KW-1185">Reference proteome</keyword>
<keyword evidence="6 7" id="KW-0234">DNA repair</keyword>
<sequence>MPLIDYPAPIRELIVQMKSLPGLGPRSAERLVMWLMGRGAGRVGGLAKALGELQERVGICGECGFFLQSGDPCPLCDHPKRDRHLMCVVEAAADVLRLEGSRAFVGLYHVLGGKLSPLDNVTPSDLRIDDLLRRVRELEVTEVILALGADVEGEVTANYLADVLREGGVMVTRLAQGMPAGGGLDHVDELTIFQAMNGRRRMD</sequence>
<dbReference type="GO" id="GO:0003677">
    <property type="term" value="F:DNA binding"/>
    <property type="evidence" value="ECO:0007669"/>
    <property type="project" value="UniProtKB-UniRule"/>
</dbReference>
<gene>
    <name evidence="7 9" type="primary">recR</name>
    <name evidence="9" type="ORF">FEM03_20145</name>
</gene>
<dbReference type="NCBIfam" id="TIGR00615">
    <property type="entry name" value="recR"/>
    <property type="match status" value="1"/>
</dbReference>
<comment type="function">
    <text evidence="7">May play a role in DNA repair. It seems to be involved in an RecBC-independent recombinational process of DNA repair. It may act with RecF and RecO.</text>
</comment>
<dbReference type="HAMAP" id="MF_00017">
    <property type="entry name" value="RecR"/>
    <property type="match status" value="1"/>
</dbReference>
<dbReference type="Gene3D" id="3.40.1360.10">
    <property type="match status" value="1"/>
</dbReference>
<dbReference type="CDD" id="cd01025">
    <property type="entry name" value="TOPRIM_recR"/>
    <property type="match status" value="1"/>
</dbReference>
<evidence type="ECO:0000256" key="5">
    <source>
        <dbReference type="ARBA" id="ARBA00023172"/>
    </source>
</evidence>
<dbReference type="GO" id="GO:0008270">
    <property type="term" value="F:zinc ion binding"/>
    <property type="evidence" value="ECO:0007669"/>
    <property type="project" value="UniProtKB-KW"/>
</dbReference>
<dbReference type="InterPro" id="IPR034137">
    <property type="entry name" value="TOPRIM_RecR"/>
</dbReference>
<dbReference type="EMBL" id="VAUV01000017">
    <property type="protein sequence ID" value="TLD68974.1"/>
    <property type="molecule type" value="Genomic_DNA"/>
</dbReference>
<dbReference type="PROSITE" id="PS50880">
    <property type="entry name" value="TOPRIM"/>
    <property type="match status" value="1"/>
</dbReference>
<dbReference type="GO" id="GO:0006281">
    <property type="term" value="P:DNA repair"/>
    <property type="evidence" value="ECO:0007669"/>
    <property type="project" value="UniProtKB-UniRule"/>
</dbReference>